<dbReference type="PANTHER" id="PTHR13061:SF29">
    <property type="entry name" value="GAMMA CARBONIC ANHYDRASE-LIKE 1, MITOCHONDRIAL-RELATED"/>
    <property type="match status" value="1"/>
</dbReference>
<accession>A0ABZ2KJB2</accession>
<sequence>MPLYEYDGTRPILREGAYVSPQATVIGDVQLETQASVWFGAVLRGDVGSIRIGARTNVQDNAVIHVTGGQNNTVVGGDVTIGHLALLHGCTIGNRVLVGMGSIVLDNATIGDDCFIAAGSLVTPGTVIPARSFVLGRPAKVVREVTENDLLWISASAQHYVEYARRFGTSLKLVEG</sequence>
<dbReference type="InterPro" id="IPR011004">
    <property type="entry name" value="Trimer_LpxA-like_sf"/>
</dbReference>
<dbReference type="InterPro" id="IPR001451">
    <property type="entry name" value="Hexapep"/>
</dbReference>
<gene>
    <name evidence="1" type="ORF">LZC95_18255</name>
</gene>
<protein>
    <submittedName>
        <fullName evidence="1">Gamma carbonic anhydrase family protein</fullName>
    </submittedName>
</protein>
<organism evidence="1 2">
    <name type="scientific">Pendulispora brunnea</name>
    <dbReference type="NCBI Taxonomy" id="2905690"/>
    <lineage>
        <taxon>Bacteria</taxon>
        <taxon>Pseudomonadati</taxon>
        <taxon>Myxococcota</taxon>
        <taxon>Myxococcia</taxon>
        <taxon>Myxococcales</taxon>
        <taxon>Sorangiineae</taxon>
        <taxon>Pendulisporaceae</taxon>
        <taxon>Pendulispora</taxon>
    </lineage>
</organism>
<reference evidence="1 2" key="1">
    <citation type="submission" date="2021-12" db="EMBL/GenBank/DDBJ databases">
        <title>Discovery of the Pendulisporaceae a myxobacterial family with distinct sporulation behavior and unique specialized metabolism.</title>
        <authorList>
            <person name="Garcia R."/>
            <person name="Popoff A."/>
            <person name="Bader C.D."/>
            <person name="Loehr J."/>
            <person name="Walesch S."/>
            <person name="Walt C."/>
            <person name="Boldt J."/>
            <person name="Bunk B."/>
            <person name="Haeckl F.J.F.P.J."/>
            <person name="Gunesch A.P."/>
            <person name="Birkelbach J."/>
            <person name="Nuebel U."/>
            <person name="Pietschmann T."/>
            <person name="Bach T."/>
            <person name="Mueller R."/>
        </authorList>
    </citation>
    <scope>NUCLEOTIDE SEQUENCE [LARGE SCALE GENOMIC DNA]</scope>
    <source>
        <strain evidence="1 2">MSr12523</strain>
    </source>
</reference>
<dbReference type="InterPro" id="IPR050484">
    <property type="entry name" value="Transf_Hexapept/Carb_Anhydrase"/>
</dbReference>
<dbReference type="Pfam" id="PF00132">
    <property type="entry name" value="Hexapep"/>
    <property type="match status" value="1"/>
</dbReference>
<evidence type="ECO:0000313" key="2">
    <source>
        <dbReference type="Proteomes" id="UP001379533"/>
    </source>
</evidence>
<dbReference type="RefSeq" id="WP_394849375.1">
    <property type="nucleotide sequence ID" value="NZ_CP089982.1"/>
</dbReference>
<dbReference type="PANTHER" id="PTHR13061">
    <property type="entry name" value="DYNACTIN SUBUNIT P25"/>
    <property type="match status" value="1"/>
</dbReference>
<dbReference type="EMBL" id="CP089982">
    <property type="protein sequence ID" value="WXA98760.1"/>
    <property type="molecule type" value="Genomic_DNA"/>
</dbReference>
<dbReference type="CDD" id="cd04645">
    <property type="entry name" value="LbH_gamma_CA_like"/>
    <property type="match status" value="1"/>
</dbReference>
<keyword evidence="2" id="KW-1185">Reference proteome</keyword>
<proteinExistence type="predicted"/>
<dbReference type="Proteomes" id="UP001379533">
    <property type="component" value="Chromosome"/>
</dbReference>
<dbReference type="Gene3D" id="2.160.10.10">
    <property type="entry name" value="Hexapeptide repeat proteins"/>
    <property type="match status" value="1"/>
</dbReference>
<evidence type="ECO:0000313" key="1">
    <source>
        <dbReference type="EMBL" id="WXA98760.1"/>
    </source>
</evidence>
<dbReference type="InterPro" id="IPR047324">
    <property type="entry name" value="LbH_gamma_CA-like"/>
</dbReference>
<name>A0ABZ2KJB2_9BACT</name>
<dbReference type="SUPFAM" id="SSF51161">
    <property type="entry name" value="Trimeric LpxA-like enzymes"/>
    <property type="match status" value="1"/>
</dbReference>